<name>A0A7Y9ASK3_9ACTN</name>
<evidence type="ECO:0000313" key="2">
    <source>
        <dbReference type="EMBL" id="NYD21272.1"/>
    </source>
</evidence>
<keyword evidence="3" id="KW-1185">Reference proteome</keyword>
<keyword evidence="1" id="KW-0732">Signal</keyword>
<dbReference type="RefSeq" id="WP_179749457.1">
    <property type="nucleotide sequence ID" value="NZ_BAAAGN010000006.1"/>
</dbReference>
<sequence length="154" mass="16255">MKISHRSLSALAAVPLVVGLLTAGAGGAQAASLTCPSSRNPSTLGTATTPASQSVAVGGQSFRVELRYSPSTRFAWGRVTKTAPAGTTAKAYHLWTDRRSGTTTDGQMCQVNRPGGYLVNGGQDWTSAIDDAGYLMRACFKLRDYSQVTCTGWY</sequence>
<organism evidence="2 3">
    <name type="scientific">Kineococcus aurantiacus</name>
    <dbReference type="NCBI Taxonomy" id="37633"/>
    <lineage>
        <taxon>Bacteria</taxon>
        <taxon>Bacillati</taxon>
        <taxon>Actinomycetota</taxon>
        <taxon>Actinomycetes</taxon>
        <taxon>Kineosporiales</taxon>
        <taxon>Kineosporiaceae</taxon>
        <taxon>Kineococcus</taxon>
    </lineage>
</organism>
<dbReference type="EMBL" id="JACCBB010000001">
    <property type="protein sequence ID" value="NYD21272.1"/>
    <property type="molecule type" value="Genomic_DNA"/>
</dbReference>
<dbReference type="AlphaFoldDB" id="A0A7Y9ASK3"/>
<evidence type="ECO:0000256" key="1">
    <source>
        <dbReference type="SAM" id="SignalP"/>
    </source>
</evidence>
<accession>A0A7Y9ASK3</accession>
<proteinExistence type="predicted"/>
<gene>
    <name evidence="2" type="ORF">BJ968_000812</name>
</gene>
<protein>
    <submittedName>
        <fullName evidence="2">Uncharacterized protein</fullName>
    </submittedName>
</protein>
<reference evidence="2 3" key="1">
    <citation type="submission" date="2020-07" db="EMBL/GenBank/DDBJ databases">
        <title>Sequencing the genomes of 1000 actinobacteria strains.</title>
        <authorList>
            <person name="Klenk H.-P."/>
        </authorList>
    </citation>
    <scope>NUCLEOTIDE SEQUENCE [LARGE SCALE GENOMIC DNA]</scope>
    <source>
        <strain evidence="2 3">DSM 7487</strain>
    </source>
</reference>
<evidence type="ECO:0000313" key="3">
    <source>
        <dbReference type="Proteomes" id="UP000521922"/>
    </source>
</evidence>
<comment type="caution">
    <text evidence="2">The sequence shown here is derived from an EMBL/GenBank/DDBJ whole genome shotgun (WGS) entry which is preliminary data.</text>
</comment>
<dbReference type="Proteomes" id="UP000521922">
    <property type="component" value="Unassembled WGS sequence"/>
</dbReference>
<feature type="chain" id="PRO_5031567124" evidence="1">
    <location>
        <begin position="31"/>
        <end position="154"/>
    </location>
</feature>
<feature type="signal peptide" evidence="1">
    <location>
        <begin position="1"/>
        <end position="30"/>
    </location>
</feature>